<evidence type="ECO:0000313" key="2">
    <source>
        <dbReference type="Proteomes" id="UP001187192"/>
    </source>
</evidence>
<dbReference type="Proteomes" id="UP001187192">
    <property type="component" value="Unassembled WGS sequence"/>
</dbReference>
<reference evidence="1" key="1">
    <citation type="submission" date="2023-07" db="EMBL/GenBank/DDBJ databases">
        <title>draft genome sequence of fig (Ficus carica).</title>
        <authorList>
            <person name="Takahashi T."/>
            <person name="Nishimura K."/>
        </authorList>
    </citation>
    <scope>NUCLEOTIDE SEQUENCE</scope>
</reference>
<name>A0AA88J3R3_FICCA</name>
<proteinExistence type="predicted"/>
<sequence>MADSDSRAEEMVCCWALAHERNCERGVRAKCAWDGERVGPALCYGLDCVWKTRRNSHPDWLENG</sequence>
<evidence type="ECO:0000313" key="1">
    <source>
        <dbReference type="EMBL" id="GMN60621.1"/>
    </source>
</evidence>
<accession>A0AA88J3R3</accession>
<organism evidence="1 2">
    <name type="scientific">Ficus carica</name>
    <name type="common">Common fig</name>
    <dbReference type="NCBI Taxonomy" id="3494"/>
    <lineage>
        <taxon>Eukaryota</taxon>
        <taxon>Viridiplantae</taxon>
        <taxon>Streptophyta</taxon>
        <taxon>Embryophyta</taxon>
        <taxon>Tracheophyta</taxon>
        <taxon>Spermatophyta</taxon>
        <taxon>Magnoliopsida</taxon>
        <taxon>eudicotyledons</taxon>
        <taxon>Gunneridae</taxon>
        <taxon>Pentapetalae</taxon>
        <taxon>rosids</taxon>
        <taxon>fabids</taxon>
        <taxon>Rosales</taxon>
        <taxon>Moraceae</taxon>
        <taxon>Ficeae</taxon>
        <taxon>Ficus</taxon>
    </lineage>
</organism>
<gene>
    <name evidence="1" type="ORF">TIFTF001_029711</name>
</gene>
<dbReference type="AlphaFoldDB" id="A0AA88J3R3"/>
<comment type="caution">
    <text evidence="1">The sequence shown here is derived from an EMBL/GenBank/DDBJ whole genome shotgun (WGS) entry which is preliminary data.</text>
</comment>
<protein>
    <submittedName>
        <fullName evidence="1">Uncharacterized protein</fullName>
    </submittedName>
</protein>
<keyword evidence="2" id="KW-1185">Reference proteome</keyword>
<dbReference type="EMBL" id="BTGU01000100">
    <property type="protein sequence ID" value="GMN60621.1"/>
    <property type="molecule type" value="Genomic_DNA"/>
</dbReference>